<reference evidence="2 3" key="1">
    <citation type="submission" date="2016-12" db="EMBL/GenBank/DDBJ databases">
        <title>Trade-off between light-utilization and light-protection in marine flavobacteria.</title>
        <authorList>
            <person name="Kumagai Y."/>
            <person name="Yoshizawa S."/>
            <person name="Kogure K."/>
            <person name="Iwasaki W."/>
        </authorList>
    </citation>
    <scope>NUCLEOTIDE SEQUENCE [LARGE SCALE GENOMIC DNA]</scope>
    <source>
        <strain evidence="2 3">KCTC 12100</strain>
    </source>
</reference>
<protein>
    <submittedName>
        <fullName evidence="2">Uncharacterized protein</fullName>
    </submittedName>
</protein>
<gene>
    <name evidence="2" type="ORF">BTO14_16905</name>
</gene>
<organism evidence="2 3">
    <name type="scientific">Polaribacter butkevichii</name>
    <dbReference type="NCBI Taxonomy" id="218490"/>
    <lineage>
        <taxon>Bacteria</taxon>
        <taxon>Pseudomonadati</taxon>
        <taxon>Bacteroidota</taxon>
        <taxon>Flavobacteriia</taxon>
        <taxon>Flavobacteriales</taxon>
        <taxon>Flavobacteriaceae</taxon>
    </lineage>
</organism>
<dbReference type="EMBL" id="MSCK01000002">
    <property type="protein sequence ID" value="PQJ69671.1"/>
    <property type="molecule type" value="Genomic_DNA"/>
</dbReference>
<accession>A0A2P6C9V5</accession>
<dbReference type="AlphaFoldDB" id="A0A2P6C9V5"/>
<evidence type="ECO:0000313" key="2">
    <source>
        <dbReference type="EMBL" id="PQJ69671.1"/>
    </source>
</evidence>
<evidence type="ECO:0000313" key="3">
    <source>
        <dbReference type="Proteomes" id="UP000247345"/>
    </source>
</evidence>
<feature type="transmembrane region" description="Helical" evidence="1">
    <location>
        <begin position="74"/>
        <end position="95"/>
    </location>
</feature>
<keyword evidence="1" id="KW-0812">Transmembrane</keyword>
<proteinExistence type="predicted"/>
<sequence>MGNSSGISPFVFYLVNSLLKQRNKAYTTTLAFIDESTQNVEIMIKRNLGLIFVIMAMSLNILNFGYIKKSVGSFNFWLTLVSALLLIAALVKIFIREKKENKKTKSD</sequence>
<keyword evidence="1" id="KW-1133">Transmembrane helix</keyword>
<evidence type="ECO:0000256" key="1">
    <source>
        <dbReference type="SAM" id="Phobius"/>
    </source>
</evidence>
<keyword evidence="3" id="KW-1185">Reference proteome</keyword>
<name>A0A2P6C9V5_9FLAO</name>
<keyword evidence="1" id="KW-0472">Membrane</keyword>
<comment type="caution">
    <text evidence="2">The sequence shown here is derived from an EMBL/GenBank/DDBJ whole genome shotgun (WGS) entry which is preliminary data.</text>
</comment>
<dbReference type="Proteomes" id="UP000247345">
    <property type="component" value="Unassembled WGS sequence"/>
</dbReference>
<feature type="transmembrane region" description="Helical" evidence="1">
    <location>
        <begin position="48"/>
        <end position="68"/>
    </location>
</feature>